<evidence type="ECO:0000256" key="1">
    <source>
        <dbReference type="ARBA" id="ARBA00004370"/>
    </source>
</evidence>
<feature type="domain" description="POTRA" evidence="10">
    <location>
        <begin position="187"/>
        <end position="275"/>
    </location>
</feature>
<dbReference type="NCBIfam" id="TIGR03303">
    <property type="entry name" value="OM_YaeT"/>
    <property type="match status" value="1"/>
</dbReference>
<comment type="caution">
    <text evidence="11">The sequence shown here is derived from an EMBL/GenBank/DDBJ whole genome shotgun (WGS) entry which is preliminary data.</text>
</comment>
<dbReference type="PANTHER" id="PTHR12815">
    <property type="entry name" value="SORTING AND ASSEMBLY MACHINERY SAMM50 PROTEIN FAMILY MEMBER"/>
    <property type="match status" value="1"/>
</dbReference>
<dbReference type="GO" id="GO:0043165">
    <property type="term" value="P:Gram-negative-bacterium-type cell outer membrane assembly"/>
    <property type="evidence" value="ECO:0007669"/>
    <property type="project" value="UniProtKB-UniRule"/>
</dbReference>
<evidence type="ECO:0000256" key="4">
    <source>
        <dbReference type="ARBA" id="ARBA00022729"/>
    </source>
</evidence>
<dbReference type="InterPro" id="IPR023707">
    <property type="entry name" value="OM_assembly_BamA"/>
</dbReference>
<evidence type="ECO:0000256" key="7">
    <source>
        <dbReference type="ARBA" id="ARBA00023237"/>
    </source>
</evidence>
<organism evidence="11 12">
    <name type="scientific">Notoacmeibacter marinus</name>
    <dbReference type="NCBI Taxonomy" id="1876515"/>
    <lineage>
        <taxon>Bacteria</taxon>
        <taxon>Pseudomonadati</taxon>
        <taxon>Pseudomonadota</taxon>
        <taxon>Alphaproteobacteria</taxon>
        <taxon>Hyphomicrobiales</taxon>
        <taxon>Notoacmeibacteraceae</taxon>
        <taxon>Notoacmeibacter</taxon>
    </lineage>
</organism>
<accession>A0A231UXZ1</accession>
<feature type="chain" id="PRO_5013412989" description="Outer membrane protein assembly factor BamA" evidence="8">
    <location>
        <begin position="39"/>
        <end position="781"/>
    </location>
</feature>
<dbReference type="PROSITE" id="PS51779">
    <property type="entry name" value="POTRA"/>
    <property type="match status" value="4"/>
</dbReference>
<proteinExistence type="inferred from homology"/>
<comment type="subunit">
    <text evidence="8">Part of the Bam complex.</text>
</comment>
<evidence type="ECO:0000256" key="3">
    <source>
        <dbReference type="ARBA" id="ARBA00022692"/>
    </source>
</evidence>
<keyword evidence="7 8" id="KW-0998">Cell outer membrane</keyword>
<dbReference type="HAMAP" id="MF_01430">
    <property type="entry name" value="OM_assembly_BamA"/>
    <property type="match status" value="1"/>
</dbReference>
<evidence type="ECO:0000256" key="8">
    <source>
        <dbReference type="HAMAP-Rule" id="MF_01430"/>
    </source>
</evidence>
<dbReference type="InterPro" id="IPR034746">
    <property type="entry name" value="POTRA"/>
</dbReference>
<dbReference type="PANTHER" id="PTHR12815:SF23">
    <property type="entry name" value="OUTER MEMBRANE PROTEIN ASSEMBLY FACTOR BAMA"/>
    <property type="match status" value="1"/>
</dbReference>
<keyword evidence="2 8" id="KW-1134">Transmembrane beta strand</keyword>
<gene>
    <name evidence="8" type="primary">bamA</name>
    <name evidence="11" type="ORF">B7H23_08360</name>
</gene>
<dbReference type="InterPro" id="IPR000184">
    <property type="entry name" value="Bac_surfAg_D15"/>
</dbReference>
<dbReference type="AlphaFoldDB" id="A0A231UXZ1"/>
<comment type="similarity">
    <text evidence="8">Belongs to the BamA family.</text>
</comment>
<keyword evidence="3 8" id="KW-0812">Transmembrane</keyword>
<dbReference type="PIRSF" id="PIRSF006076">
    <property type="entry name" value="OM_assembly_OMP85"/>
    <property type="match status" value="1"/>
</dbReference>
<dbReference type="InterPro" id="IPR039910">
    <property type="entry name" value="D15-like"/>
</dbReference>
<keyword evidence="6 8" id="KW-0472">Membrane</keyword>
<sequence precursor="true">MMAPSKFTRAVSAAALTVGLVGPVTGAAFLFSADAAFAATASRIDVRGNQRVDDQTIINYTGIRPGQNYGPADVDEAVKSLYGTGLFSDVSVTQRGGTLVVEVSEYATVNAVIFRGNKKAKDQQLAAAVQLQPRGTFSQAGLDQDVEAIRDVYSRIGRSDVSVTPQVSEVGNGRINIIYDIQEGDRTKIDRIEFVGNNAYSDRRLRDVISTKRSNILSFLFRNDVYDQARLRADEEALRRFYYNRGYADFQIISSDGVLNDAENEYLVTFTISEGERYRFGDISIDSTIPDVNGADLLREVDTEQGDYYSALEVENSILALSESVAGQGYVFAQVNPRGDRDIANRTISVVYTIDEGPRTYVERIEIRGNDRTRDYVIRREFDLAEGDAFNQVLVQRGKRRLEALKFFESVNVSTTQGSQPDQVVMVVDVVEKSTGEFTIGGGYSTGGANSGPSVELSVTERNFLGRGQFIRLAGGGGKKSRNYRISFTEPYFLGRRISAGFDLFRSTTDQKKYDTATTGGTVRFGLPITEALSAQIGYTYKVDDYDLDDCTITNSSTGANTCGLSNFIARDVSKGDWHTSAVTLGLTFNTVDSLSKPREGLYGKTELELAGLGGDASYYKLTARGQYYALLNQEYDLAFVGTVGGGYVDSWGGEDLRTFDLFRNSNKIIRGFEHNGIGPIDSGDHLGFQAYAHASAEVTFPMPVLPESLGFRGAVFSDVATVGGTPFSGVDESDGLRASIGVGIQWDSPFGPLQVNYAEPLVKKDEDEVQRFSFGIGSKF</sequence>
<feature type="domain" description="POTRA" evidence="10">
    <location>
        <begin position="107"/>
        <end position="184"/>
    </location>
</feature>
<feature type="domain" description="POTRA" evidence="10">
    <location>
        <begin position="360"/>
        <end position="433"/>
    </location>
</feature>
<evidence type="ECO:0000313" key="12">
    <source>
        <dbReference type="Proteomes" id="UP000215405"/>
    </source>
</evidence>
<protein>
    <recommendedName>
        <fullName evidence="8 9">Outer membrane protein assembly factor BamA</fullName>
    </recommendedName>
</protein>
<dbReference type="Proteomes" id="UP000215405">
    <property type="component" value="Unassembled WGS sequence"/>
</dbReference>
<dbReference type="Gene3D" id="3.10.20.310">
    <property type="entry name" value="membrane protein fhac"/>
    <property type="match status" value="5"/>
</dbReference>
<dbReference type="InterPro" id="IPR010827">
    <property type="entry name" value="BamA/TamA_POTRA"/>
</dbReference>
<comment type="function">
    <text evidence="8">Part of the outer membrane protein assembly complex, which is involved in assembly and insertion of beta-barrel proteins into the outer membrane.</text>
</comment>
<reference evidence="12" key="1">
    <citation type="journal article" date="2017" name="Int. J. Syst. Evol. Microbiol.">
        <title>Notoacmeibacter marinus gen. nov., sp. nov., isolated from the gut of a limpet and proposal of Notoacmeibacteraceae fam. nov. in the order Rhizobiales of the class Alphaproteobacteria.</title>
        <authorList>
            <person name="Huang Z."/>
            <person name="Guo F."/>
            <person name="Lai Q."/>
        </authorList>
    </citation>
    <scope>NUCLEOTIDE SEQUENCE [LARGE SCALE GENOMIC DNA]</scope>
    <source>
        <strain evidence="12">XMTR2A4</strain>
    </source>
</reference>
<evidence type="ECO:0000256" key="2">
    <source>
        <dbReference type="ARBA" id="ARBA00022452"/>
    </source>
</evidence>
<dbReference type="RefSeq" id="WP_094077010.1">
    <property type="nucleotide sequence ID" value="NZ_NBYO01000002.1"/>
</dbReference>
<keyword evidence="12" id="KW-1185">Reference proteome</keyword>
<evidence type="ECO:0000256" key="6">
    <source>
        <dbReference type="ARBA" id="ARBA00023136"/>
    </source>
</evidence>
<feature type="signal peptide" evidence="8">
    <location>
        <begin position="1"/>
        <end position="38"/>
    </location>
</feature>
<dbReference type="Gene3D" id="2.40.160.50">
    <property type="entry name" value="membrane protein fhac: a member of the omp85/tpsb transporter family"/>
    <property type="match status" value="1"/>
</dbReference>
<evidence type="ECO:0000256" key="5">
    <source>
        <dbReference type="ARBA" id="ARBA00022737"/>
    </source>
</evidence>
<keyword evidence="5 8" id="KW-0677">Repeat</keyword>
<name>A0A231UXZ1_9HYPH</name>
<dbReference type="Pfam" id="PF01103">
    <property type="entry name" value="Omp85"/>
    <property type="match status" value="1"/>
</dbReference>
<dbReference type="GO" id="GO:0051205">
    <property type="term" value="P:protein insertion into membrane"/>
    <property type="evidence" value="ECO:0007669"/>
    <property type="project" value="UniProtKB-UniRule"/>
</dbReference>
<comment type="subcellular location">
    <subcellularLocation>
        <location evidence="8">Cell outer membrane</location>
    </subcellularLocation>
    <subcellularLocation>
        <location evidence="1">Membrane</location>
    </subcellularLocation>
</comment>
<dbReference type="Pfam" id="PF07244">
    <property type="entry name" value="POTRA"/>
    <property type="match status" value="5"/>
</dbReference>
<evidence type="ECO:0000313" key="11">
    <source>
        <dbReference type="EMBL" id="OXT00186.1"/>
    </source>
</evidence>
<evidence type="ECO:0000259" key="10">
    <source>
        <dbReference type="PROSITE" id="PS51779"/>
    </source>
</evidence>
<feature type="domain" description="POTRA" evidence="10">
    <location>
        <begin position="39"/>
        <end position="106"/>
    </location>
</feature>
<dbReference type="GO" id="GO:0009279">
    <property type="term" value="C:cell outer membrane"/>
    <property type="evidence" value="ECO:0007669"/>
    <property type="project" value="UniProtKB-SubCell"/>
</dbReference>
<evidence type="ECO:0000256" key="9">
    <source>
        <dbReference type="NCBIfam" id="TIGR03303"/>
    </source>
</evidence>
<keyword evidence="4 8" id="KW-0732">Signal</keyword>
<dbReference type="EMBL" id="NBYO01000002">
    <property type="protein sequence ID" value="OXT00186.1"/>
    <property type="molecule type" value="Genomic_DNA"/>
</dbReference>